<evidence type="ECO:0000259" key="2">
    <source>
        <dbReference type="Pfam" id="PF13968"/>
    </source>
</evidence>
<dbReference type="Pfam" id="PF13968">
    <property type="entry name" value="DUF4220"/>
    <property type="match status" value="2"/>
</dbReference>
<proteinExistence type="predicted"/>
<organism evidence="3 4">
    <name type="scientific">Acorus calamus</name>
    <name type="common">Sweet flag</name>
    <dbReference type="NCBI Taxonomy" id="4465"/>
    <lineage>
        <taxon>Eukaryota</taxon>
        <taxon>Viridiplantae</taxon>
        <taxon>Streptophyta</taxon>
        <taxon>Embryophyta</taxon>
        <taxon>Tracheophyta</taxon>
        <taxon>Spermatophyta</taxon>
        <taxon>Magnoliopsida</taxon>
        <taxon>Liliopsida</taxon>
        <taxon>Acoraceae</taxon>
        <taxon>Acorus</taxon>
    </lineage>
</organism>
<feature type="transmembrane region" description="Helical" evidence="1">
    <location>
        <begin position="27"/>
        <end position="45"/>
    </location>
</feature>
<keyword evidence="1" id="KW-0472">Membrane</keyword>
<evidence type="ECO:0000313" key="4">
    <source>
        <dbReference type="Proteomes" id="UP001180020"/>
    </source>
</evidence>
<keyword evidence="1" id="KW-0812">Transmembrane</keyword>
<feature type="transmembrane region" description="Helical" evidence="1">
    <location>
        <begin position="160"/>
        <end position="181"/>
    </location>
</feature>
<sequence>MMSLLLQAVLIFLGSLRKRTSHLIISLFIWSSYLLADWVATYVLGNLANGQGDSSDTSSRNDELLAFWPPFLLHSEVFGANLGAKVCERRQPEEFYGQPSRPMVEFELSFIYQMLYTKAPVVYSNIIGPILRAVTISLMSISLILFIFTKKSGYREMDIIITYTLFMGGLLLETWAITLLLSSDQALLWLKNPERFRPAAKLASPCIEFLHTCWRNNLKWSEKMAQCNLINICLAKERCWLIAFIENHDLLKESSSHTNGTPSMTN</sequence>
<gene>
    <name evidence="3" type="ORF">QJS10_CPB15g01374</name>
</gene>
<keyword evidence="4" id="KW-1185">Reference proteome</keyword>
<feature type="domain" description="DUF4220" evidence="2">
    <location>
        <begin position="103"/>
        <end position="231"/>
    </location>
</feature>
<feature type="domain" description="DUF4220" evidence="2">
    <location>
        <begin position="30"/>
        <end position="73"/>
    </location>
</feature>
<feature type="transmembrane region" description="Helical" evidence="1">
    <location>
        <begin position="122"/>
        <end position="148"/>
    </location>
</feature>
<evidence type="ECO:0000256" key="1">
    <source>
        <dbReference type="SAM" id="Phobius"/>
    </source>
</evidence>
<protein>
    <recommendedName>
        <fullName evidence="2">DUF4220 domain-containing protein</fullName>
    </recommendedName>
</protein>
<dbReference type="EMBL" id="JAUJYO010000015">
    <property type="protein sequence ID" value="KAK1297326.1"/>
    <property type="molecule type" value="Genomic_DNA"/>
</dbReference>
<accession>A0AAV9D8V6</accession>
<dbReference type="PANTHER" id="PTHR31325">
    <property type="entry name" value="OS01G0798800 PROTEIN-RELATED"/>
    <property type="match status" value="1"/>
</dbReference>
<comment type="caution">
    <text evidence="3">The sequence shown here is derived from an EMBL/GenBank/DDBJ whole genome shotgun (WGS) entry which is preliminary data.</text>
</comment>
<reference evidence="3" key="2">
    <citation type="submission" date="2023-06" db="EMBL/GenBank/DDBJ databases">
        <authorList>
            <person name="Ma L."/>
            <person name="Liu K.-W."/>
            <person name="Li Z."/>
            <person name="Hsiao Y.-Y."/>
            <person name="Qi Y."/>
            <person name="Fu T."/>
            <person name="Tang G."/>
            <person name="Zhang D."/>
            <person name="Sun W.-H."/>
            <person name="Liu D.-K."/>
            <person name="Li Y."/>
            <person name="Chen G.-Z."/>
            <person name="Liu X.-D."/>
            <person name="Liao X.-Y."/>
            <person name="Jiang Y.-T."/>
            <person name="Yu X."/>
            <person name="Hao Y."/>
            <person name="Huang J."/>
            <person name="Zhao X.-W."/>
            <person name="Ke S."/>
            <person name="Chen Y.-Y."/>
            <person name="Wu W.-L."/>
            <person name="Hsu J.-L."/>
            <person name="Lin Y.-F."/>
            <person name="Huang M.-D."/>
            <person name="Li C.-Y."/>
            <person name="Huang L."/>
            <person name="Wang Z.-W."/>
            <person name="Zhao X."/>
            <person name="Zhong W.-Y."/>
            <person name="Peng D.-H."/>
            <person name="Ahmad S."/>
            <person name="Lan S."/>
            <person name="Zhang J.-S."/>
            <person name="Tsai W.-C."/>
            <person name="Van De Peer Y."/>
            <person name="Liu Z.-J."/>
        </authorList>
    </citation>
    <scope>NUCLEOTIDE SEQUENCE</scope>
    <source>
        <strain evidence="3">CP</strain>
        <tissue evidence="3">Leaves</tissue>
    </source>
</reference>
<dbReference type="InterPro" id="IPR025315">
    <property type="entry name" value="DUF4220"/>
</dbReference>
<name>A0AAV9D8V6_ACOCL</name>
<dbReference type="Proteomes" id="UP001180020">
    <property type="component" value="Unassembled WGS sequence"/>
</dbReference>
<dbReference type="AlphaFoldDB" id="A0AAV9D8V6"/>
<keyword evidence="1" id="KW-1133">Transmembrane helix</keyword>
<reference evidence="3" key="1">
    <citation type="journal article" date="2023" name="Nat. Commun.">
        <title>Diploid and tetraploid genomes of Acorus and the evolution of monocots.</title>
        <authorList>
            <person name="Ma L."/>
            <person name="Liu K.W."/>
            <person name="Li Z."/>
            <person name="Hsiao Y.Y."/>
            <person name="Qi Y."/>
            <person name="Fu T."/>
            <person name="Tang G.D."/>
            <person name="Zhang D."/>
            <person name="Sun W.H."/>
            <person name="Liu D.K."/>
            <person name="Li Y."/>
            <person name="Chen G.Z."/>
            <person name="Liu X.D."/>
            <person name="Liao X.Y."/>
            <person name="Jiang Y.T."/>
            <person name="Yu X."/>
            <person name="Hao Y."/>
            <person name="Huang J."/>
            <person name="Zhao X.W."/>
            <person name="Ke S."/>
            <person name="Chen Y.Y."/>
            <person name="Wu W.L."/>
            <person name="Hsu J.L."/>
            <person name="Lin Y.F."/>
            <person name="Huang M.D."/>
            <person name="Li C.Y."/>
            <person name="Huang L."/>
            <person name="Wang Z.W."/>
            <person name="Zhao X."/>
            <person name="Zhong W.Y."/>
            <person name="Peng D.H."/>
            <person name="Ahmad S."/>
            <person name="Lan S."/>
            <person name="Zhang J.S."/>
            <person name="Tsai W.C."/>
            <person name="Van de Peer Y."/>
            <person name="Liu Z.J."/>
        </authorList>
    </citation>
    <scope>NUCLEOTIDE SEQUENCE</scope>
    <source>
        <strain evidence="3">CP</strain>
    </source>
</reference>
<evidence type="ECO:0000313" key="3">
    <source>
        <dbReference type="EMBL" id="KAK1297326.1"/>
    </source>
</evidence>